<evidence type="ECO:0000256" key="4">
    <source>
        <dbReference type="SAM" id="Coils"/>
    </source>
</evidence>
<comment type="subcellular location">
    <subcellularLocation>
        <location evidence="3">Cytoplasm</location>
        <location evidence="3">Cytoskeleton</location>
    </subcellularLocation>
</comment>
<dbReference type="Pfam" id="PF02970">
    <property type="entry name" value="TBCA"/>
    <property type="match status" value="1"/>
</dbReference>
<comment type="subunit">
    <text evidence="3">Supercomplex made of cofactors A to E. Cofactors A and D function by capturing and stabilizing tubulin in a quasi-native conformation. Cofactor E binds to the cofactor D-tubulin complex; interaction with cofactor C then causes the release of tubulin polypeptides that are committed to the native state.</text>
</comment>
<dbReference type="PANTHER" id="PTHR21500">
    <property type="entry name" value="TUBULIN-SPECIFIC CHAPERONE A"/>
    <property type="match status" value="1"/>
</dbReference>
<dbReference type="Proteomes" id="UP001642487">
    <property type="component" value="Chromosome 9"/>
</dbReference>
<organism evidence="5 6">
    <name type="scientific">Citrullus colocynthis</name>
    <name type="common">colocynth</name>
    <dbReference type="NCBI Taxonomy" id="252529"/>
    <lineage>
        <taxon>Eukaryota</taxon>
        <taxon>Viridiplantae</taxon>
        <taxon>Streptophyta</taxon>
        <taxon>Embryophyta</taxon>
        <taxon>Tracheophyta</taxon>
        <taxon>Spermatophyta</taxon>
        <taxon>Magnoliopsida</taxon>
        <taxon>eudicotyledons</taxon>
        <taxon>Gunneridae</taxon>
        <taxon>Pentapetalae</taxon>
        <taxon>rosids</taxon>
        <taxon>fabids</taxon>
        <taxon>Cucurbitales</taxon>
        <taxon>Cucurbitaceae</taxon>
        <taxon>Benincaseae</taxon>
        <taxon>Citrullus</taxon>
    </lineage>
</organism>
<comment type="similarity">
    <text evidence="1 3">Belongs to the TBCA family.</text>
</comment>
<dbReference type="Gene3D" id="1.20.58.90">
    <property type="match status" value="1"/>
</dbReference>
<keyword evidence="2 3" id="KW-0143">Chaperone</keyword>
<evidence type="ECO:0000256" key="3">
    <source>
        <dbReference type="RuleBase" id="RU364030"/>
    </source>
</evidence>
<dbReference type="InterPro" id="IPR036126">
    <property type="entry name" value="TBCA_sf"/>
</dbReference>
<evidence type="ECO:0000313" key="5">
    <source>
        <dbReference type="EMBL" id="CAK9328533.1"/>
    </source>
</evidence>
<sequence>MLLLPTIWEVSQNLSSQHYQQVPQTRRDQSFFVEFLLEQVSMATIKNLKIKTATCKRIIKELHSYEKEVEREAAKTADMKEKGADPYDLKQQENVLAESRMMVPDCHKRLESALADLKGALAELEESTQEKGQEFDDARSTITEIESFLKTTEE</sequence>
<proteinExistence type="inferred from homology"/>
<feature type="coiled-coil region" evidence="4">
    <location>
        <begin position="107"/>
        <end position="134"/>
    </location>
</feature>
<keyword evidence="3" id="KW-0206">Cytoskeleton</keyword>
<keyword evidence="4" id="KW-0175">Coiled coil</keyword>
<evidence type="ECO:0000313" key="6">
    <source>
        <dbReference type="Proteomes" id="UP001642487"/>
    </source>
</evidence>
<feature type="coiled-coil region" evidence="4">
    <location>
        <begin position="55"/>
        <end position="82"/>
    </location>
</feature>
<keyword evidence="6" id="KW-1185">Reference proteome</keyword>
<evidence type="ECO:0000256" key="1">
    <source>
        <dbReference type="ARBA" id="ARBA00006806"/>
    </source>
</evidence>
<name>A0ABP0Z6Y2_9ROSI</name>
<dbReference type="SUPFAM" id="SSF46988">
    <property type="entry name" value="Tubulin chaperone cofactor A"/>
    <property type="match status" value="1"/>
</dbReference>
<dbReference type="EMBL" id="OZ021743">
    <property type="protein sequence ID" value="CAK9328533.1"/>
    <property type="molecule type" value="Genomic_DNA"/>
</dbReference>
<keyword evidence="3" id="KW-0493">Microtubule</keyword>
<reference evidence="5 6" key="1">
    <citation type="submission" date="2024-03" db="EMBL/GenBank/DDBJ databases">
        <authorList>
            <person name="Gkanogiannis A."/>
            <person name="Becerra Lopez-Lavalle L."/>
        </authorList>
    </citation>
    <scope>NUCLEOTIDE SEQUENCE [LARGE SCALE GENOMIC DNA]</scope>
</reference>
<evidence type="ECO:0000256" key="2">
    <source>
        <dbReference type="ARBA" id="ARBA00023186"/>
    </source>
</evidence>
<keyword evidence="3" id="KW-0963">Cytoplasm</keyword>
<accession>A0ABP0Z6Y2</accession>
<gene>
    <name evidence="5" type="ORF">CITCOLO1_LOCUS20953</name>
</gene>
<dbReference type="PANTHER" id="PTHR21500:SF0">
    <property type="entry name" value="TUBULIN-SPECIFIC CHAPERONE A"/>
    <property type="match status" value="1"/>
</dbReference>
<protein>
    <recommendedName>
        <fullName evidence="3">Tubulin-specific chaperone A</fullName>
    </recommendedName>
</protein>
<dbReference type="InterPro" id="IPR004226">
    <property type="entry name" value="TBCA"/>
</dbReference>